<evidence type="ECO:0000313" key="7">
    <source>
        <dbReference type="EMBL" id="KAI9549781.1"/>
    </source>
</evidence>
<feature type="transmembrane region" description="Helical" evidence="5">
    <location>
        <begin position="1676"/>
        <end position="1696"/>
    </location>
</feature>
<keyword evidence="3 5" id="KW-0472">Membrane</keyword>
<dbReference type="Gene3D" id="1.20.1560.10">
    <property type="entry name" value="ABC transporter type 1, transmembrane domain"/>
    <property type="match status" value="1"/>
</dbReference>
<keyword evidence="1 5" id="KW-0812">Transmembrane</keyword>
<feature type="transmembrane region" description="Helical" evidence="5">
    <location>
        <begin position="1778"/>
        <end position="1795"/>
    </location>
</feature>
<feature type="region of interest" description="Disordered" evidence="4">
    <location>
        <begin position="1458"/>
        <end position="1510"/>
    </location>
</feature>
<dbReference type="Pfam" id="PF24346">
    <property type="entry name" value="DUF7507"/>
    <property type="match status" value="8"/>
</dbReference>
<dbReference type="GO" id="GO:0015562">
    <property type="term" value="F:efflux transmembrane transporter activity"/>
    <property type="evidence" value="ECO:0007669"/>
    <property type="project" value="InterPro"/>
</dbReference>
<dbReference type="InterPro" id="IPR011527">
    <property type="entry name" value="ABC1_TM_dom"/>
</dbReference>
<dbReference type="EMBL" id="WJBH02000271">
    <property type="protein sequence ID" value="KAI9549781.1"/>
    <property type="molecule type" value="Genomic_DNA"/>
</dbReference>
<comment type="caution">
    <text evidence="7">The sequence shown here is derived from an EMBL/GenBank/DDBJ whole genome shotgun (WGS) entry which is preliminary data.</text>
</comment>
<evidence type="ECO:0000313" key="8">
    <source>
        <dbReference type="Proteomes" id="UP000820818"/>
    </source>
</evidence>
<organism evidence="7 8">
    <name type="scientific">Daphnia sinensis</name>
    <dbReference type="NCBI Taxonomy" id="1820382"/>
    <lineage>
        <taxon>Eukaryota</taxon>
        <taxon>Metazoa</taxon>
        <taxon>Ecdysozoa</taxon>
        <taxon>Arthropoda</taxon>
        <taxon>Crustacea</taxon>
        <taxon>Branchiopoda</taxon>
        <taxon>Diplostraca</taxon>
        <taxon>Cladocera</taxon>
        <taxon>Anomopoda</taxon>
        <taxon>Daphniidae</taxon>
        <taxon>Daphnia</taxon>
        <taxon>Daphnia similis group</taxon>
    </lineage>
</organism>
<feature type="transmembrane region" description="Helical" evidence="5">
    <location>
        <begin position="1643"/>
        <end position="1664"/>
    </location>
</feature>
<dbReference type="GO" id="GO:0016020">
    <property type="term" value="C:membrane"/>
    <property type="evidence" value="ECO:0007669"/>
    <property type="project" value="InterPro"/>
</dbReference>
<keyword evidence="7" id="KW-0547">Nucleotide-binding</keyword>
<proteinExistence type="predicted"/>
<dbReference type="InterPro" id="IPR051172">
    <property type="entry name" value="Chlamydia_OmcB"/>
</dbReference>
<protein>
    <submittedName>
        <fullName evidence="7">Leukotoxin translocation ATP-binding protein LktB-like</fullName>
    </submittedName>
</protein>
<keyword evidence="2 5" id="KW-1133">Transmembrane helix</keyword>
<dbReference type="NCBIfam" id="TIGR01451">
    <property type="entry name" value="B_ant_repeat"/>
    <property type="match status" value="3"/>
</dbReference>
<evidence type="ECO:0000256" key="1">
    <source>
        <dbReference type="ARBA" id="ARBA00022692"/>
    </source>
</evidence>
<keyword evidence="8" id="KW-1185">Reference proteome</keyword>
<feature type="domain" description="ABC transmembrane type-1" evidence="6">
    <location>
        <begin position="1642"/>
        <end position="1811"/>
    </location>
</feature>
<dbReference type="PROSITE" id="PS50929">
    <property type="entry name" value="ABC_TM1F"/>
    <property type="match status" value="1"/>
</dbReference>
<accession>A0AAD5PK26</accession>
<dbReference type="Gene3D" id="1.20.1600.10">
    <property type="entry name" value="Outer membrane efflux proteins (OEP)"/>
    <property type="match status" value="2"/>
</dbReference>
<dbReference type="Gene3D" id="3.90.70.10">
    <property type="entry name" value="Cysteine proteinases"/>
    <property type="match status" value="1"/>
</dbReference>
<dbReference type="Pfam" id="PF00664">
    <property type="entry name" value="ABC_membrane"/>
    <property type="match status" value="1"/>
</dbReference>
<name>A0AAD5PK26_9CRUS</name>
<dbReference type="PANTHER" id="PTHR34819">
    <property type="entry name" value="LARGE CYSTEINE-RICH PERIPLASMIC PROTEIN OMCB"/>
    <property type="match status" value="1"/>
</dbReference>
<dbReference type="SUPFAM" id="SSF56954">
    <property type="entry name" value="Outer membrane efflux proteins (OEP)"/>
    <property type="match status" value="1"/>
</dbReference>
<dbReference type="Proteomes" id="UP000820818">
    <property type="component" value="Unassembled WGS sequence"/>
</dbReference>
<feature type="region of interest" description="Disordered" evidence="4">
    <location>
        <begin position="1020"/>
        <end position="1041"/>
    </location>
</feature>
<dbReference type="InterPro" id="IPR047589">
    <property type="entry name" value="DUF11_rpt"/>
</dbReference>
<keyword evidence="7" id="KW-0067">ATP-binding</keyword>
<dbReference type="InterPro" id="IPR055354">
    <property type="entry name" value="DUF7507"/>
</dbReference>
<evidence type="ECO:0000256" key="5">
    <source>
        <dbReference type="SAM" id="Phobius"/>
    </source>
</evidence>
<evidence type="ECO:0000256" key="3">
    <source>
        <dbReference type="ARBA" id="ARBA00023136"/>
    </source>
</evidence>
<feature type="region of interest" description="Disordered" evidence="4">
    <location>
        <begin position="1378"/>
        <end position="1410"/>
    </location>
</feature>
<gene>
    <name evidence="7" type="ORF">GHT06_007456</name>
</gene>
<dbReference type="SUPFAM" id="SSF90123">
    <property type="entry name" value="ABC transporter transmembrane region"/>
    <property type="match status" value="1"/>
</dbReference>
<evidence type="ECO:0000256" key="2">
    <source>
        <dbReference type="ARBA" id="ARBA00022989"/>
    </source>
</evidence>
<sequence length="1821" mass="193749">MDVNFGNQQPMPSLNIVKDASVPGGTANVVGEVITYTITVQNTGNQMLTGVTVSDPMISDLMLVADAASADGELDVGESWTWTAPPCGDPGRHRRGRLILNVATADSDQTGPDTDDASVMVEQTAALNIVKDASVAGGTAKRRWRSHRLHHRCEQHWQPDFDRCHCRRPLHQQPRAGGRCGLGRWRAGCGTPLSLAARRRCRRSHCLCNQRAEHRQPDIDRVTVADPFISNLVLVGDAASADGELDVGETWSYTASHVVTQAEIDAGTPIVNVATADSNQTGPDTDDASVAVEQSAALNIVKDASVAGGTADSAGENTGNQTLTGVTVADPFISNLTLVADAASADGELDVPRSTPVSTSSTSRRLIPTRQALTPTTLLWLLNKPWFEHRQGRLCGGWHCNAAGEVIAYAISVQNTTGNQTLTGVTVADPFISNLLLVADAASADGELDVGETWVYTASHVVTQAEIDAGTPIVNVATADSNQTGPDTDDASVVVEQAPAISVDKAIATITGGNGNTSADAAGDVLNYTITVSNPGNVTLTDVTSPMAEHSGLDLGTRTKPDLPDQLCADTARPGQQRWRRRLRGEHRHGRQHPNQRCERCGAHPGAATPLAGPEQVFGPSLVYTATVINQGTVTLTNVSVTDVSTGLNVTVLTLAPGESAVYGSTYTLTQADVDSNGDGDGYHDNIALADSDQTAQLSDAESTPLLRPSAWAWKRTITGGNNNGFADQAGESLNYSINVYNAGTVTLTNVTVVDDLTGLSQTIASLAPGANQLYQTSYTLTQADLDSNGGGNGYIENATVVDSDQTLPGVDNETVQLIRSPVLYLDKTFVNVTGGNGNNLIDAVGDVLNYRIVVANPSNVTLTEVSVSEPLTGLTINGLTLAPGQTQTYLTSYTLTQADIDNNGGGDGYIDNVAVADSAQTTSVSDIESVPVLRTIGMDFDKGIVGINGGNGNDLADAAGDVLNYVFTVNNPGSVTLTNLTVVDNLTGLSETLASLAPGATVTYNSSYVLTQADLDSNAGGDGGADQHRHGRHQRNTGVHGLGRRHVRVGGQRRDLDDANGPTGPLLSSASGIDPQFRFTVTNTGNITLGDVTLTDAVYDLNGAEAGGAYSFGSLAVGASAEFIFTGAAWAVGQQSGDAAVSVAAMPLVLDIDNAYYLAALLPSWCCAQSLQETVLTALAHYPSIASANPKQKPPDLTSPAPRVLTGLNCPGTYNDYRNDALGNRWTQTPTLSLNLWSGGRIQSDVERSEALAKASQKQEQITRDDVALLSSEAYLQWAHARQMVRHDNARLVLLKNETERAVAAERLARMLMAPAPAEPSGLDFSPPVPYTSLDQAQAQLGDQHPVIARLLAQREAAAASIRYAQAQHAPTVNLTHAKSTTPGITDGPGIRPSGNAADPGRRTGQRLGSWLSSSSRATMGMQQALTAQDLARGYVQQFRVGRRSLLDLLKSKATCTPTKQCGHRPARITSVTGPHPRQSGPTGQRLRTKHHRTGDANTHPTPPPRVNPWTNLLIPLRIPQCQHGIRNKPIAGFIERPRTRPFAGLPGHDRQTDRREVHLSALRAGFAVDEEGRIPMNAYPDLGRLHGMIAVWSRTELRQIPSYVLPVIVPLVDGRAVVLVSPCPGSGIRVWRYKGFYIESMMAAVVANVLTLAAVFFAMNVYDRVVPTQAYTSLWTLAIGTTVAILLEFGVRWLKARLVDLAGRKADLSLNAMLLREIMAIRLEHRPQSIGIFASSMRDFESLRDFMSSASMVMVVDMPFILLFLVLIGIIGGPIAWIPAAAVPILVIVGLWAQRPLMRAMRENMKESATSKACWSNRC</sequence>
<dbReference type="GO" id="GO:0005524">
    <property type="term" value="F:ATP binding"/>
    <property type="evidence" value="ECO:0007669"/>
    <property type="project" value="UniProtKB-KW"/>
</dbReference>
<evidence type="ECO:0000259" key="6">
    <source>
        <dbReference type="PROSITE" id="PS50929"/>
    </source>
</evidence>
<dbReference type="InterPro" id="IPR036640">
    <property type="entry name" value="ABC1_TM_sf"/>
</dbReference>
<evidence type="ECO:0000256" key="4">
    <source>
        <dbReference type="SAM" id="MobiDB-lite"/>
    </source>
</evidence>
<dbReference type="GO" id="GO:0140359">
    <property type="term" value="F:ABC-type transporter activity"/>
    <property type="evidence" value="ECO:0007669"/>
    <property type="project" value="InterPro"/>
</dbReference>
<reference evidence="7" key="1">
    <citation type="submission" date="2022-05" db="EMBL/GenBank/DDBJ databases">
        <title>A multi-omics perspective on studying reproductive biology in Daphnia sinensis.</title>
        <authorList>
            <person name="Jia J."/>
        </authorList>
    </citation>
    <scope>NUCLEOTIDE SEQUENCE</scope>
    <source>
        <strain evidence="7">WSL</strain>
    </source>
</reference>